<keyword evidence="3" id="KW-1185">Reference proteome</keyword>
<name>A0A6A6TQ69_9PLEO</name>
<dbReference type="Proteomes" id="UP000799324">
    <property type="component" value="Unassembled WGS sequence"/>
</dbReference>
<accession>A0A6A6TQ69</accession>
<organism evidence="2 3">
    <name type="scientific">Lophiostoma macrostomum CBS 122681</name>
    <dbReference type="NCBI Taxonomy" id="1314788"/>
    <lineage>
        <taxon>Eukaryota</taxon>
        <taxon>Fungi</taxon>
        <taxon>Dikarya</taxon>
        <taxon>Ascomycota</taxon>
        <taxon>Pezizomycotina</taxon>
        <taxon>Dothideomycetes</taxon>
        <taxon>Pleosporomycetidae</taxon>
        <taxon>Pleosporales</taxon>
        <taxon>Lophiostomataceae</taxon>
        <taxon>Lophiostoma</taxon>
    </lineage>
</organism>
<reference evidence="2" key="1">
    <citation type="journal article" date="2020" name="Stud. Mycol.">
        <title>101 Dothideomycetes genomes: a test case for predicting lifestyles and emergence of pathogens.</title>
        <authorList>
            <person name="Haridas S."/>
            <person name="Albert R."/>
            <person name="Binder M."/>
            <person name="Bloem J."/>
            <person name="Labutti K."/>
            <person name="Salamov A."/>
            <person name="Andreopoulos B."/>
            <person name="Baker S."/>
            <person name="Barry K."/>
            <person name="Bills G."/>
            <person name="Bluhm B."/>
            <person name="Cannon C."/>
            <person name="Castanera R."/>
            <person name="Culley D."/>
            <person name="Daum C."/>
            <person name="Ezra D."/>
            <person name="Gonzalez J."/>
            <person name="Henrissat B."/>
            <person name="Kuo A."/>
            <person name="Liang C."/>
            <person name="Lipzen A."/>
            <person name="Lutzoni F."/>
            <person name="Magnuson J."/>
            <person name="Mondo S."/>
            <person name="Nolan M."/>
            <person name="Ohm R."/>
            <person name="Pangilinan J."/>
            <person name="Park H.-J."/>
            <person name="Ramirez L."/>
            <person name="Alfaro M."/>
            <person name="Sun H."/>
            <person name="Tritt A."/>
            <person name="Yoshinaga Y."/>
            <person name="Zwiers L.-H."/>
            <person name="Turgeon B."/>
            <person name="Goodwin S."/>
            <person name="Spatafora J."/>
            <person name="Crous P."/>
            <person name="Grigoriev I."/>
        </authorList>
    </citation>
    <scope>NUCLEOTIDE SEQUENCE</scope>
    <source>
        <strain evidence="2">CBS 122681</strain>
    </source>
</reference>
<gene>
    <name evidence="2" type="ORF">K491DRAFT_283617</name>
</gene>
<evidence type="ECO:0000313" key="2">
    <source>
        <dbReference type="EMBL" id="KAF2662219.1"/>
    </source>
</evidence>
<dbReference type="AlphaFoldDB" id="A0A6A6TQ69"/>
<proteinExistence type="predicted"/>
<evidence type="ECO:0000313" key="3">
    <source>
        <dbReference type="Proteomes" id="UP000799324"/>
    </source>
</evidence>
<evidence type="ECO:0000256" key="1">
    <source>
        <dbReference type="SAM" id="MobiDB-lite"/>
    </source>
</evidence>
<dbReference type="EMBL" id="MU004290">
    <property type="protein sequence ID" value="KAF2662219.1"/>
    <property type="molecule type" value="Genomic_DNA"/>
</dbReference>
<feature type="region of interest" description="Disordered" evidence="1">
    <location>
        <begin position="80"/>
        <end position="114"/>
    </location>
</feature>
<sequence>MPRRAWGVQRRAIYLGPKCKLRRDHDTSVQDDTGPRMLTEASTARTRSALLHGPLPSPPLPPPLGLMMLAIILTSSPPLTQYLQRQSPPPGPLSQLPRRVSGRPSRALPQVSSASVLLQRRPKLTRIGARTPAARRSASSHVVRDPRALVDSSHCLCGRQRP</sequence>
<protein>
    <submittedName>
        <fullName evidence="2">Uncharacterized protein</fullName>
    </submittedName>
</protein>